<protein>
    <recommendedName>
        <fullName evidence="8">RRM domain-containing protein</fullName>
    </recommendedName>
</protein>
<dbReference type="Gene3D" id="3.30.70.330">
    <property type="match status" value="3"/>
</dbReference>
<keyword evidence="1" id="KW-0597">Phosphoprotein</keyword>
<evidence type="ECO:0000256" key="2">
    <source>
        <dbReference type="ARBA" id="ARBA00022723"/>
    </source>
</evidence>
<dbReference type="CDD" id="cd12284">
    <property type="entry name" value="RRM2_RBM23_RBM39"/>
    <property type="match status" value="1"/>
</dbReference>
<dbReference type="GO" id="GO:0003723">
    <property type="term" value="F:RNA binding"/>
    <property type="evidence" value="ECO:0007669"/>
    <property type="project" value="UniProtKB-UniRule"/>
</dbReference>
<feature type="domain" description="RRM" evidence="8">
    <location>
        <begin position="234"/>
        <end position="310"/>
    </location>
</feature>
<evidence type="ECO:0000256" key="1">
    <source>
        <dbReference type="ARBA" id="ARBA00022553"/>
    </source>
</evidence>
<dbReference type="InterPro" id="IPR029123">
    <property type="entry name" value="RBM39_linker"/>
</dbReference>
<dbReference type="InterPro" id="IPR006509">
    <property type="entry name" value="RBM39_SF"/>
</dbReference>
<dbReference type="InterPro" id="IPR009145">
    <property type="entry name" value="U2AF_small"/>
</dbReference>
<dbReference type="GO" id="GO:0008270">
    <property type="term" value="F:zinc ion binding"/>
    <property type="evidence" value="ECO:0007669"/>
    <property type="project" value="UniProtKB-KW"/>
</dbReference>
<dbReference type="SUPFAM" id="SSF54928">
    <property type="entry name" value="RNA-binding domain, RBD"/>
    <property type="match status" value="2"/>
</dbReference>
<dbReference type="PROSITE" id="PS50102">
    <property type="entry name" value="RRM"/>
    <property type="match status" value="3"/>
</dbReference>
<dbReference type="InterPro" id="IPR000504">
    <property type="entry name" value="RRM_dom"/>
</dbReference>
<evidence type="ECO:0000313" key="9">
    <source>
        <dbReference type="EMBL" id="KAF7728082.1"/>
    </source>
</evidence>
<dbReference type="AlphaFoldDB" id="A0A8H7BUY2"/>
<dbReference type="GO" id="GO:0089701">
    <property type="term" value="C:U2AF complex"/>
    <property type="evidence" value="ECO:0007669"/>
    <property type="project" value="InterPro"/>
</dbReference>
<evidence type="ECO:0000256" key="7">
    <source>
        <dbReference type="PROSITE-ProRule" id="PRU00176"/>
    </source>
</evidence>
<keyword evidence="3" id="KW-0677">Repeat</keyword>
<reference evidence="9" key="1">
    <citation type="submission" date="2020-01" db="EMBL/GenBank/DDBJ databases">
        <title>Genome Sequencing of Three Apophysomyces-Like Fungal Strains Confirms a Novel Fungal Genus in the Mucoromycota with divergent Burkholderia-like Endosymbiotic Bacteria.</title>
        <authorList>
            <person name="Stajich J.E."/>
            <person name="Macias A.M."/>
            <person name="Carter-House D."/>
            <person name="Lovett B."/>
            <person name="Kasson L.R."/>
            <person name="Berry K."/>
            <person name="Grigoriev I."/>
            <person name="Chang Y."/>
            <person name="Spatafora J."/>
            <person name="Kasson M.T."/>
        </authorList>
    </citation>
    <scope>NUCLEOTIDE SEQUENCE</scope>
    <source>
        <strain evidence="9">NRRL A-21654</strain>
    </source>
</reference>
<keyword evidence="4" id="KW-0863">Zinc-finger</keyword>
<dbReference type="NCBIfam" id="TIGR01622">
    <property type="entry name" value="SF-CC1"/>
    <property type="match status" value="1"/>
</dbReference>
<dbReference type="SMART" id="SM00361">
    <property type="entry name" value="RRM_1"/>
    <property type="match status" value="1"/>
</dbReference>
<comment type="caution">
    <text evidence="9">The sequence shown here is derived from an EMBL/GenBank/DDBJ whole genome shotgun (WGS) entry which is preliminary data.</text>
</comment>
<evidence type="ECO:0000256" key="3">
    <source>
        <dbReference type="ARBA" id="ARBA00022737"/>
    </source>
</evidence>
<gene>
    <name evidence="9" type="ORF">EC973_006720</name>
</gene>
<dbReference type="PANTHER" id="PTHR48036">
    <property type="entry name" value="SPLICING FACTOR (PAD-1), PUTATIVE (AFU_ORTHOLOGUE AFUA_1G15810)-RELATED"/>
    <property type="match status" value="1"/>
</dbReference>
<accession>A0A8H7BUY2</accession>
<keyword evidence="10" id="KW-1185">Reference proteome</keyword>
<dbReference type="InterPro" id="IPR003954">
    <property type="entry name" value="RRM_euk-type"/>
</dbReference>
<feature type="domain" description="RRM" evidence="8">
    <location>
        <begin position="400"/>
        <end position="475"/>
    </location>
</feature>
<organism evidence="9 10">
    <name type="scientific">Apophysomyces ossiformis</name>
    <dbReference type="NCBI Taxonomy" id="679940"/>
    <lineage>
        <taxon>Eukaryota</taxon>
        <taxon>Fungi</taxon>
        <taxon>Fungi incertae sedis</taxon>
        <taxon>Mucoromycota</taxon>
        <taxon>Mucoromycotina</taxon>
        <taxon>Mucoromycetes</taxon>
        <taxon>Mucorales</taxon>
        <taxon>Mucorineae</taxon>
        <taxon>Mucoraceae</taxon>
        <taxon>Apophysomyces</taxon>
    </lineage>
</organism>
<dbReference type="CDD" id="cd12285">
    <property type="entry name" value="RRM3_RBM39_like"/>
    <property type="match status" value="1"/>
</dbReference>
<evidence type="ECO:0000256" key="5">
    <source>
        <dbReference type="ARBA" id="ARBA00022833"/>
    </source>
</evidence>
<keyword evidence="2" id="KW-0479">Metal-binding</keyword>
<dbReference type="PRINTS" id="PR01848">
    <property type="entry name" value="U2AUXFACTOR"/>
</dbReference>
<evidence type="ECO:0000313" key="10">
    <source>
        <dbReference type="Proteomes" id="UP000605846"/>
    </source>
</evidence>
<dbReference type="OrthoDB" id="5411533at2759"/>
<proteinExistence type="predicted"/>
<dbReference type="InterPro" id="IPR012677">
    <property type="entry name" value="Nucleotide-bd_a/b_plait_sf"/>
</dbReference>
<dbReference type="SMART" id="SM00360">
    <property type="entry name" value="RRM"/>
    <property type="match status" value="3"/>
</dbReference>
<dbReference type="InterPro" id="IPR035979">
    <property type="entry name" value="RBD_domain_sf"/>
</dbReference>
<dbReference type="GO" id="GO:0000398">
    <property type="term" value="P:mRNA splicing, via spliceosome"/>
    <property type="evidence" value="ECO:0007669"/>
    <property type="project" value="InterPro"/>
</dbReference>
<dbReference type="Proteomes" id="UP000605846">
    <property type="component" value="Unassembled WGS sequence"/>
</dbReference>
<dbReference type="Pfam" id="PF15519">
    <property type="entry name" value="RBM39linker"/>
    <property type="match status" value="1"/>
</dbReference>
<evidence type="ECO:0000256" key="4">
    <source>
        <dbReference type="ARBA" id="ARBA00022771"/>
    </source>
</evidence>
<sequence length="485" mass="54341">MQLRLVSALVWRRKYDSQSIVYTGRFLGLLLEEVLERIYVQQALSVAVRVVMERSDRVLRIVVLVLDRTDPVPDIAVEDIAAVLHTVDLVHVLLIEKAEKAEKAGKEEKVRIVVHHGMTEEGMKAREDVAEAMTEAGAEVVRLKTSELEDFFSQAGRVRDARIIADRNSKRSKGVGYVEFYEEGSVQNALAMSGQKLLGIPVLVQLTEAEKNRIAMQAQQNALLAARDQEMFCQRLYVGSLHFSLTEDDVRQIFEPFGPLEFVDLHKDPETGRSKGFAFIQHAKDAKEALNKMNGFEVAGRNLKVGLVTDKSTGLGYGLDDEDDSAGIALNSLSRAELMKKLAARQTDLMEEDNEPVMPLTAMPNIPVSASRTVMLNNMFNPEEWVLSVVTELGGIKRISCIFRETEPNWVRELESDVKEECLQYGSIDHIHVNDDSMGEVYLKFSKVDSAEKAFKALNGRWFGGKQITASYVPEAIYNAKFSLN</sequence>
<keyword evidence="6 7" id="KW-0694">RNA-binding</keyword>
<dbReference type="Pfam" id="PF00076">
    <property type="entry name" value="RRM_1"/>
    <property type="match status" value="3"/>
</dbReference>
<keyword evidence="5" id="KW-0862">Zinc</keyword>
<feature type="domain" description="RRM" evidence="8">
    <location>
        <begin position="131"/>
        <end position="209"/>
    </location>
</feature>
<evidence type="ECO:0000259" key="8">
    <source>
        <dbReference type="PROSITE" id="PS50102"/>
    </source>
</evidence>
<name>A0A8H7BUY2_9FUNG</name>
<evidence type="ECO:0000256" key="6">
    <source>
        <dbReference type="ARBA" id="ARBA00022884"/>
    </source>
</evidence>
<dbReference type="EMBL" id="JABAYA010000044">
    <property type="protein sequence ID" value="KAF7728082.1"/>
    <property type="molecule type" value="Genomic_DNA"/>
</dbReference>